<evidence type="ECO:0008006" key="3">
    <source>
        <dbReference type="Google" id="ProtNLM"/>
    </source>
</evidence>
<accession>A0A7S4QX26</accession>
<dbReference type="InterPro" id="IPR052950">
    <property type="entry name" value="CISD"/>
</dbReference>
<keyword evidence="1" id="KW-0812">Transmembrane</keyword>
<dbReference type="Gene3D" id="3.40.5.90">
    <property type="entry name" value="CDGSH iron-sulfur domain, mitoNEET-type"/>
    <property type="match status" value="1"/>
</dbReference>
<sequence length="159" mass="17183">MAAILARAGVRAAQRSAVQQQVMRANSSWAARANPVYPSPWNKWFPHEPVPSTPKVGPYRVRLENTETYFYCTCGESATQPFCESGAEKCTKCPEFASMPFSPKDSETASLCGCKKAPGVYCNGACISLYADLNTGIACLVGFSGCFVSGALLTYMFHP</sequence>
<dbReference type="PANTHER" id="PTHR46491:SF3">
    <property type="entry name" value="CDGSH IRON-SULFUR DOMAIN-CONTAINING PROTEIN 3, MITOCHONDRIAL"/>
    <property type="match status" value="1"/>
</dbReference>
<evidence type="ECO:0000256" key="1">
    <source>
        <dbReference type="SAM" id="Phobius"/>
    </source>
</evidence>
<keyword evidence="1" id="KW-0472">Membrane</keyword>
<protein>
    <recommendedName>
        <fullName evidence="3">Iron-binding zinc finger CDGSH type domain-containing protein</fullName>
    </recommendedName>
</protein>
<feature type="transmembrane region" description="Helical" evidence="1">
    <location>
        <begin position="137"/>
        <end position="157"/>
    </location>
</feature>
<proteinExistence type="predicted"/>
<organism evidence="2">
    <name type="scientific">Alexandrium monilatum</name>
    <dbReference type="NCBI Taxonomy" id="311494"/>
    <lineage>
        <taxon>Eukaryota</taxon>
        <taxon>Sar</taxon>
        <taxon>Alveolata</taxon>
        <taxon>Dinophyceae</taxon>
        <taxon>Gonyaulacales</taxon>
        <taxon>Pyrocystaceae</taxon>
        <taxon>Alexandrium</taxon>
    </lineage>
</organism>
<dbReference type="AlphaFoldDB" id="A0A7S4QX26"/>
<dbReference type="InterPro" id="IPR042216">
    <property type="entry name" value="MitoNEET_CISD"/>
</dbReference>
<name>A0A7S4QX26_9DINO</name>
<dbReference type="EMBL" id="HBNR01038957">
    <property type="protein sequence ID" value="CAE4596611.1"/>
    <property type="molecule type" value="Transcribed_RNA"/>
</dbReference>
<dbReference type="PANTHER" id="PTHR46491">
    <property type="entry name" value="CDGSH IRON SULFUR DOMAIN PROTEIN HOMOLOG"/>
    <property type="match status" value="1"/>
</dbReference>
<dbReference type="GO" id="GO:0051537">
    <property type="term" value="F:2 iron, 2 sulfur cluster binding"/>
    <property type="evidence" value="ECO:0007669"/>
    <property type="project" value="TreeGrafter"/>
</dbReference>
<reference evidence="2" key="1">
    <citation type="submission" date="2021-01" db="EMBL/GenBank/DDBJ databases">
        <authorList>
            <person name="Corre E."/>
            <person name="Pelletier E."/>
            <person name="Niang G."/>
            <person name="Scheremetjew M."/>
            <person name="Finn R."/>
            <person name="Kale V."/>
            <person name="Holt S."/>
            <person name="Cochrane G."/>
            <person name="Meng A."/>
            <person name="Brown T."/>
            <person name="Cohen L."/>
        </authorList>
    </citation>
    <scope>NUCLEOTIDE SEQUENCE</scope>
    <source>
        <strain evidence="2">CCMP3105</strain>
    </source>
</reference>
<evidence type="ECO:0000313" key="2">
    <source>
        <dbReference type="EMBL" id="CAE4596611.1"/>
    </source>
</evidence>
<dbReference type="GO" id="GO:0005739">
    <property type="term" value="C:mitochondrion"/>
    <property type="evidence" value="ECO:0007669"/>
    <property type="project" value="TreeGrafter"/>
</dbReference>
<gene>
    <name evidence="2" type="ORF">AMON00008_LOCUS26953</name>
</gene>
<keyword evidence="1" id="KW-1133">Transmembrane helix</keyword>